<feature type="region of interest" description="Disordered" evidence="9">
    <location>
        <begin position="150"/>
        <end position="196"/>
    </location>
</feature>
<evidence type="ECO:0000256" key="6">
    <source>
        <dbReference type="ARBA" id="ARBA00022989"/>
    </source>
</evidence>
<reference evidence="10" key="3">
    <citation type="submission" date="2024-01" db="EMBL/GenBank/DDBJ databases">
        <authorList>
            <person name="Coelho M.A."/>
            <person name="David-Palma M."/>
            <person name="Shea T."/>
            <person name="Sun S."/>
            <person name="Cuomo C.A."/>
            <person name="Heitman J."/>
        </authorList>
    </citation>
    <scope>NUCLEOTIDE SEQUENCE</scope>
    <source>
        <strain evidence="10">CBS 7841</strain>
    </source>
</reference>
<organism evidence="10 11">
    <name type="scientific">Cryptococcus depauperatus CBS 7841</name>
    <dbReference type="NCBI Taxonomy" id="1295531"/>
    <lineage>
        <taxon>Eukaryota</taxon>
        <taxon>Fungi</taxon>
        <taxon>Dikarya</taxon>
        <taxon>Basidiomycota</taxon>
        <taxon>Agaricomycotina</taxon>
        <taxon>Tremellomycetes</taxon>
        <taxon>Tremellales</taxon>
        <taxon>Cryptococcaceae</taxon>
        <taxon>Cryptococcus</taxon>
    </lineage>
</organism>
<feature type="transmembrane region" description="Helical" evidence="8">
    <location>
        <begin position="559"/>
        <end position="579"/>
    </location>
</feature>
<feature type="transmembrane region" description="Helical" evidence="8">
    <location>
        <begin position="20"/>
        <end position="40"/>
    </location>
</feature>
<feature type="transmembrane region" description="Helical" evidence="8">
    <location>
        <begin position="201"/>
        <end position="222"/>
    </location>
</feature>
<keyword evidence="11" id="KW-1185">Reference proteome</keyword>
<evidence type="ECO:0000256" key="4">
    <source>
        <dbReference type="ARBA" id="ARBA00022502"/>
    </source>
</evidence>
<evidence type="ECO:0000256" key="9">
    <source>
        <dbReference type="SAM" id="MobiDB-lite"/>
    </source>
</evidence>
<dbReference type="GeneID" id="91084259"/>
<keyword evidence="4 8" id="KW-0337">GPI-anchor biosynthesis</keyword>
<evidence type="ECO:0000256" key="8">
    <source>
        <dbReference type="RuleBase" id="RU280819"/>
    </source>
</evidence>
<dbReference type="GO" id="GO:0005789">
    <property type="term" value="C:endoplasmic reticulum membrane"/>
    <property type="evidence" value="ECO:0007669"/>
    <property type="project" value="UniProtKB-SubCell"/>
</dbReference>
<comment type="function">
    <text evidence="8">A acetyltransferase, which acetylates the inositol ring of phosphatidylinositol during biosynthesis of GPI-anchor.</text>
</comment>
<dbReference type="PANTHER" id="PTHR20661:SF0">
    <property type="entry name" value="PHOSPHATIDYLINOSITOL-GLYCAN BIOSYNTHESIS CLASS W PROTEIN"/>
    <property type="match status" value="1"/>
</dbReference>
<dbReference type="InterPro" id="IPR009447">
    <property type="entry name" value="PIGW/GWT1"/>
</dbReference>
<feature type="transmembrane region" description="Helical" evidence="8">
    <location>
        <begin position="52"/>
        <end position="70"/>
    </location>
</feature>
<keyword evidence="7 8" id="KW-0472">Membrane</keyword>
<proteinExistence type="inferred from homology"/>
<keyword evidence="6 8" id="KW-1133">Transmembrane helix</keyword>
<keyword evidence="5 8" id="KW-0812">Transmembrane</keyword>
<evidence type="ECO:0000256" key="5">
    <source>
        <dbReference type="ARBA" id="ARBA00022692"/>
    </source>
</evidence>
<feature type="region of interest" description="Disordered" evidence="9">
    <location>
        <begin position="103"/>
        <end position="133"/>
    </location>
</feature>
<dbReference type="EMBL" id="CP143784">
    <property type="protein sequence ID" value="WVN84907.1"/>
    <property type="molecule type" value="Genomic_DNA"/>
</dbReference>
<feature type="transmembrane region" description="Helical" evidence="8">
    <location>
        <begin position="355"/>
        <end position="373"/>
    </location>
</feature>
<reference evidence="10" key="1">
    <citation type="submission" date="2016-06" db="EMBL/GenBank/DDBJ databases">
        <authorList>
            <person name="Cuomo C."/>
            <person name="Litvintseva A."/>
            <person name="Heitman J."/>
            <person name="Chen Y."/>
            <person name="Sun S."/>
            <person name="Springer D."/>
            <person name="Dromer F."/>
            <person name="Young S."/>
            <person name="Zeng Q."/>
            <person name="Chapman S."/>
            <person name="Gujja S."/>
            <person name="Saif S."/>
            <person name="Birren B."/>
        </authorList>
    </citation>
    <scope>NUCLEOTIDE SEQUENCE</scope>
    <source>
        <strain evidence="10">CBS 7841</strain>
    </source>
</reference>
<feature type="transmembrane region" description="Helical" evidence="8">
    <location>
        <begin position="326"/>
        <end position="343"/>
    </location>
</feature>
<dbReference type="KEGG" id="cdep:91084259"/>
<evidence type="ECO:0000256" key="2">
    <source>
        <dbReference type="ARBA" id="ARBA00004687"/>
    </source>
</evidence>
<evidence type="ECO:0000256" key="1">
    <source>
        <dbReference type="ARBA" id="ARBA00004141"/>
    </source>
</evidence>
<keyword evidence="8" id="KW-0012">Acyltransferase</keyword>
<comment type="similarity">
    <text evidence="3 8">Belongs to the PIGW family.</text>
</comment>
<gene>
    <name evidence="10" type="ORF">L203_100043</name>
</gene>
<dbReference type="GO" id="GO:0032216">
    <property type="term" value="F:glucosaminyl-phosphatidylinositol O-acyltransferase activity"/>
    <property type="evidence" value="ECO:0007669"/>
    <property type="project" value="TreeGrafter"/>
</dbReference>
<feature type="transmembrane region" description="Helical" evidence="8">
    <location>
        <begin position="446"/>
        <end position="464"/>
    </location>
</feature>
<feature type="compositionally biased region" description="Acidic residues" evidence="9">
    <location>
        <begin position="111"/>
        <end position="120"/>
    </location>
</feature>
<keyword evidence="8" id="KW-0808">Transferase</keyword>
<evidence type="ECO:0000256" key="7">
    <source>
        <dbReference type="ARBA" id="ARBA00023136"/>
    </source>
</evidence>
<feature type="compositionally biased region" description="Polar residues" evidence="9">
    <location>
        <begin position="150"/>
        <end position="168"/>
    </location>
</feature>
<evidence type="ECO:0000313" key="10">
    <source>
        <dbReference type="EMBL" id="WVN84907.1"/>
    </source>
</evidence>
<dbReference type="RefSeq" id="XP_066065608.1">
    <property type="nucleotide sequence ID" value="XM_066209511.1"/>
</dbReference>
<dbReference type="GO" id="GO:0072659">
    <property type="term" value="P:protein localization to plasma membrane"/>
    <property type="evidence" value="ECO:0007669"/>
    <property type="project" value="TreeGrafter"/>
</dbReference>
<feature type="transmembrane region" description="Helical" evidence="8">
    <location>
        <begin position="476"/>
        <end position="498"/>
    </location>
</feature>
<comment type="pathway">
    <text evidence="2 8">Glycolipid biosynthesis; glycosylphosphatidylinositol-anchor biosynthesis.</text>
</comment>
<comment type="caution">
    <text evidence="8">Lacks conserved residue(s) required for the propagation of feature annotation.</text>
</comment>
<comment type="subcellular location">
    <subcellularLocation>
        <location evidence="8">Endoplasmic reticulum membrane</location>
        <topology evidence="8">Multi-pass membrane protein</topology>
    </subcellularLocation>
    <subcellularLocation>
        <location evidence="1">Membrane</location>
        <topology evidence="1">Multi-pass membrane protein</topology>
    </subcellularLocation>
</comment>
<dbReference type="GO" id="GO:0006506">
    <property type="term" value="P:GPI anchor biosynthetic process"/>
    <property type="evidence" value="ECO:0007669"/>
    <property type="project" value="UniProtKB-KW"/>
</dbReference>
<dbReference type="EC" id="2.3.-.-" evidence="8"/>
<name>A0AAJ8JMB9_9TREE</name>
<dbReference type="Proteomes" id="UP000094043">
    <property type="component" value="Chromosome 1"/>
</dbReference>
<accession>A0AAJ8JMB9</accession>
<dbReference type="PANTHER" id="PTHR20661">
    <property type="entry name" value="PHOSPHATIDYLINOSITOL-GLYCAN BIOSYNTHESIS CLASS W PROTEIN"/>
    <property type="match status" value="1"/>
</dbReference>
<dbReference type="Pfam" id="PF06423">
    <property type="entry name" value="GWT1"/>
    <property type="match status" value="2"/>
</dbReference>
<reference evidence="10" key="2">
    <citation type="journal article" date="2022" name="Elife">
        <title>Obligate sexual reproduction of a homothallic fungus closely related to the Cryptococcus pathogenic species complex.</title>
        <authorList>
            <person name="Passer A.R."/>
            <person name="Clancey S.A."/>
            <person name="Shea T."/>
            <person name="David-Palma M."/>
            <person name="Averette A.F."/>
            <person name="Boekhout T."/>
            <person name="Porcel B.M."/>
            <person name="Nowrousian M."/>
            <person name="Cuomo C.A."/>
            <person name="Sun S."/>
            <person name="Heitman J."/>
            <person name="Coelho M.A."/>
        </authorList>
    </citation>
    <scope>NUCLEOTIDE SEQUENCE</scope>
    <source>
        <strain evidence="10">CBS 7841</strain>
    </source>
</reference>
<protein>
    <recommendedName>
        <fullName evidence="8">GPI-anchored wall transfer protein</fullName>
        <ecNumber evidence="8">2.3.-.-</ecNumber>
    </recommendedName>
</protein>
<keyword evidence="8" id="KW-0256">Endoplasmic reticulum</keyword>
<sequence length="588" mass="64773">MSDYKEAKEAFVSNNPGASIWSINAVSLVALGTYAFWLALSPRLKQPGFLTNYLLCVLPILIGVTLLSTYPMAYNSAIAVLTLAIYTKSTYTAKDLMENTKHKKSVGQWLDESDSDEEPAEPASAGGSNTLSPVRLPSQVAISSGMTLSPETATSPLPHSPYSANSEDSLGVNRRSPVPILKIKKPQRANSKEKERNKRSLPFLTVYRAHMMLMTVICILAVDFKVFPRWQGKCEDFGTSLMDIGVGSFVFSLGLVSTKSLSPPPPPPIPMSPSLNTHAISINPSLFNSIFYSLRKSVPILILGFIRLAMVKGAEYPEHVTEYGVHWNFFFTLAVVPVVAVGIRPLTKWLRWSAIALVISFTHQAFLHFYQGLILSPSRPNLLMANKEGLSSLPGYLSIFLLGLSTGEHILSLTGPPRGRKVILESEEEQEEFHQERKMVELAMELASYSIGWWILLGSWKLLVGDVSRRLANTPYVLWTAAYNITFLLGYLLLSYFLSPSSSAPGLNTSTSSSTPSTSVDLRVPPLLEALNKNGLVVFLTANLLTGLINISINTMYMGRWASMSVLTAYTMAVSILGWKLRHKRIAM</sequence>
<evidence type="ECO:0000256" key="3">
    <source>
        <dbReference type="ARBA" id="ARBA00007559"/>
    </source>
</evidence>
<dbReference type="AlphaFoldDB" id="A0AAJ8JMB9"/>
<evidence type="ECO:0000313" key="11">
    <source>
        <dbReference type="Proteomes" id="UP000094043"/>
    </source>
</evidence>